<dbReference type="AlphaFoldDB" id="A0A859FGI9"/>
<name>A0A859FGI9_9BACI</name>
<protein>
    <recommendedName>
        <fullName evidence="3">Fur-regulated basic protein FbpA</fullName>
    </recommendedName>
</protein>
<dbReference type="Proteomes" id="UP000318138">
    <property type="component" value="Chromosome"/>
</dbReference>
<dbReference type="KEGG" id="psua:FLK61_35270"/>
<keyword evidence="2" id="KW-1185">Reference proteome</keyword>
<evidence type="ECO:0008006" key="3">
    <source>
        <dbReference type="Google" id="ProtNLM"/>
    </source>
</evidence>
<evidence type="ECO:0000313" key="2">
    <source>
        <dbReference type="Proteomes" id="UP000318138"/>
    </source>
</evidence>
<proteinExistence type="predicted"/>
<dbReference type="RefSeq" id="WP_176009913.1">
    <property type="nucleotide sequence ID" value="NZ_CP041372.2"/>
</dbReference>
<reference evidence="2" key="1">
    <citation type="submission" date="2019-07" db="EMBL/GenBank/DDBJ databases">
        <title>Bacillus alkalisoli sp. nov. isolated from saline soil.</title>
        <authorList>
            <person name="Sun J.-Q."/>
            <person name="Xu L."/>
        </authorList>
    </citation>
    <scope>NUCLEOTIDE SEQUENCE [LARGE SCALE GENOMIC DNA]</scope>
    <source>
        <strain evidence="2">M4U3P1</strain>
    </source>
</reference>
<sequence>MGELRRVCIIDELHNMQFYESRDKRPLNSLSLQELELERIRLPEVAYTNKIKQERGGATND</sequence>
<gene>
    <name evidence="1" type="ORF">FLK61_35270</name>
</gene>
<evidence type="ECO:0000313" key="1">
    <source>
        <dbReference type="EMBL" id="QKS71930.1"/>
    </source>
</evidence>
<organism evidence="1 2">
    <name type="scientific">Paenalkalicoccus suaedae</name>
    <dbReference type="NCBI Taxonomy" id="2592382"/>
    <lineage>
        <taxon>Bacteria</taxon>
        <taxon>Bacillati</taxon>
        <taxon>Bacillota</taxon>
        <taxon>Bacilli</taxon>
        <taxon>Bacillales</taxon>
        <taxon>Bacillaceae</taxon>
        <taxon>Paenalkalicoccus</taxon>
    </lineage>
</organism>
<dbReference type="EMBL" id="CP041372">
    <property type="protein sequence ID" value="QKS71930.1"/>
    <property type="molecule type" value="Genomic_DNA"/>
</dbReference>
<accession>A0A859FGI9</accession>